<dbReference type="Proteomes" id="UP000540519">
    <property type="component" value="Unassembled WGS sequence"/>
</dbReference>
<dbReference type="RefSeq" id="WP_155600319.1">
    <property type="nucleotide sequence ID" value="NZ_RCNR01000027.1"/>
</dbReference>
<name>A0A7X3D2A1_9FLAO</name>
<dbReference type="EMBL" id="RCNR01000027">
    <property type="protein sequence ID" value="MUH36901.1"/>
    <property type="molecule type" value="Genomic_DNA"/>
</dbReference>
<feature type="domain" description="BioF2-like acetyltransferase" evidence="1">
    <location>
        <begin position="100"/>
        <end position="248"/>
    </location>
</feature>
<sequence>MNSTNFFFDAYTKEQLPSYYRQLQNLYTGDVVFNNTNDTSFNLSQSTFIVEDVPGYFKVTTDKLPKNIGLHSIKQYPGFLINFENVPSLSDYLNERFGKSSRYKLRREQKKLEQCFDISYKMYFGTIDKSDYDFIMDEFYRLLELRSLEKGIKDNINLATQNFYKANVYQMILDKKASFYVIYNGKMPIDICLNFHMKNVIFQYIRTYDIDYSKFNTGYTDLMKQIEWCITNQIKFITFSKGDFYWKRRWCNTVYDYHYHIFFKKSSAFGRIKAKSYYFIKALKQYVREKGLIEKYHTYLAKYSKTKNSSTVNYETIPYKTEIRTGEAINCKDEEFKPLRRTIYDFLYESDEKQSEINVYTISNKPKSYLVIGKKSKAVLSNTITPASL</sequence>
<accession>A0A7X3D2A1</accession>
<protein>
    <submittedName>
        <fullName evidence="2">GNAT family N-acetyltransferase</fullName>
    </submittedName>
</protein>
<evidence type="ECO:0000259" key="1">
    <source>
        <dbReference type="Pfam" id="PF13480"/>
    </source>
</evidence>
<reference evidence="2 3" key="1">
    <citation type="journal article" date="2019" name="Mar. Drugs">
        <title>Comparative Genomics and CAZyme Genome Repertoires of Marine Zobellia amurskyensis KMM 3526(T) and Zobellia laminariae KMM 3676(T).</title>
        <authorList>
            <person name="Chernysheva N."/>
            <person name="Bystritskaya E."/>
            <person name="Stenkova A."/>
            <person name="Golovkin I."/>
            <person name="Nedashkovskaya O."/>
            <person name="Isaeva M."/>
        </authorList>
    </citation>
    <scope>NUCLEOTIDE SEQUENCE [LARGE SCALE GENOMIC DNA]</scope>
    <source>
        <strain evidence="2 3">KMM 3526</strain>
    </source>
</reference>
<dbReference type="SUPFAM" id="SSF55729">
    <property type="entry name" value="Acyl-CoA N-acyltransferases (Nat)"/>
    <property type="match status" value="1"/>
</dbReference>
<dbReference type="InterPro" id="IPR016181">
    <property type="entry name" value="Acyl_CoA_acyltransferase"/>
</dbReference>
<keyword evidence="2" id="KW-0808">Transferase</keyword>
<dbReference type="AlphaFoldDB" id="A0A7X3D2A1"/>
<dbReference type="InterPro" id="IPR038740">
    <property type="entry name" value="BioF2-like_GNAT_dom"/>
</dbReference>
<proteinExistence type="predicted"/>
<gene>
    <name evidence="2" type="ORF">D9O36_13690</name>
</gene>
<comment type="caution">
    <text evidence="2">The sequence shown here is derived from an EMBL/GenBank/DDBJ whole genome shotgun (WGS) entry which is preliminary data.</text>
</comment>
<keyword evidence="3" id="KW-1185">Reference proteome</keyword>
<dbReference type="OrthoDB" id="1099770at2"/>
<evidence type="ECO:0000313" key="2">
    <source>
        <dbReference type="EMBL" id="MUH36901.1"/>
    </source>
</evidence>
<dbReference type="Pfam" id="PF13480">
    <property type="entry name" value="Acetyltransf_6"/>
    <property type="match status" value="1"/>
</dbReference>
<evidence type="ECO:0000313" key="3">
    <source>
        <dbReference type="Proteomes" id="UP000540519"/>
    </source>
</evidence>
<dbReference type="GO" id="GO:0016740">
    <property type="term" value="F:transferase activity"/>
    <property type="evidence" value="ECO:0007669"/>
    <property type="project" value="UniProtKB-KW"/>
</dbReference>
<organism evidence="2 3">
    <name type="scientific">Zobellia amurskyensis</name>
    <dbReference type="NCBI Taxonomy" id="248905"/>
    <lineage>
        <taxon>Bacteria</taxon>
        <taxon>Pseudomonadati</taxon>
        <taxon>Bacteroidota</taxon>
        <taxon>Flavobacteriia</taxon>
        <taxon>Flavobacteriales</taxon>
        <taxon>Flavobacteriaceae</taxon>
        <taxon>Zobellia</taxon>
    </lineage>
</organism>